<name>A0ABT8KWV4_9BACT</name>
<keyword evidence="1" id="KW-0472">Membrane</keyword>
<reference evidence="2" key="1">
    <citation type="submission" date="2023-06" db="EMBL/GenBank/DDBJ databases">
        <title>Genomic of Parafulvivirga corallium.</title>
        <authorList>
            <person name="Wang G."/>
        </authorList>
    </citation>
    <scope>NUCLEOTIDE SEQUENCE</scope>
    <source>
        <strain evidence="2">BMA10</strain>
    </source>
</reference>
<feature type="transmembrane region" description="Helical" evidence="1">
    <location>
        <begin position="62"/>
        <end position="82"/>
    </location>
</feature>
<feature type="transmembrane region" description="Helical" evidence="1">
    <location>
        <begin position="164"/>
        <end position="182"/>
    </location>
</feature>
<organism evidence="2 3">
    <name type="scientific">Splendidivirga corallicola</name>
    <dbReference type="NCBI Taxonomy" id="3051826"/>
    <lineage>
        <taxon>Bacteria</taxon>
        <taxon>Pseudomonadati</taxon>
        <taxon>Bacteroidota</taxon>
        <taxon>Cytophagia</taxon>
        <taxon>Cytophagales</taxon>
        <taxon>Splendidivirgaceae</taxon>
        <taxon>Splendidivirga</taxon>
    </lineage>
</organism>
<evidence type="ECO:0000256" key="1">
    <source>
        <dbReference type="SAM" id="Phobius"/>
    </source>
</evidence>
<evidence type="ECO:0000313" key="3">
    <source>
        <dbReference type="Proteomes" id="UP001172082"/>
    </source>
</evidence>
<dbReference type="RefSeq" id="WP_346755271.1">
    <property type="nucleotide sequence ID" value="NZ_JAUJEA010000016.1"/>
</dbReference>
<proteinExistence type="predicted"/>
<feature type="transmembrane region" description="Helical" evidence="1">
    <location>
        <begin position="188"/>
        <end position="208"/>
    </location>
</feature>
<evidence type="ECO:0000313" key="2">
    <source>
        <dbReference type="EMBL" id="MDN5205249.1"/>
    </source>
</evidence>
<keyword evidence="1" id="KW-0812">Transmembrane</keyword>
<feature type="transmembrane region" description="Helical" evidence="1">
    <location>
        <begin position="12"/>
        <end position="32"/>
    </location>
</feature>
<comment type="caution">
    <text evidence="2">The sequence shown here is derived from an EMBL/GenBank/DDBJ whole genome shotgun (WGS) entry which is preliminary data.</text>
</comment>
<feature type="transmembrane region" description="Helical" evidence="1">
    <location>
        <begin position="87"/>
        <end position="108"/>
    </location>
</feature>
<keyword evidence="1" id="KW-1133">Transmembrane helix</keyword>
<dbReference type="Proteomes" id="UP001172082">
    <property type="component" value="Unassembled WGS sequence"/>
</dbReference>
<accession>A0ABT8KWV4</accession>
<feature type="transmembrane region" description="Helical" evidence="1">
    <location>
        <begin position="120"/>
        <end position="143"/>
    </location>
</feature>
<protein>
    <submittedName>
        <fullName evidence="2">Ubiquinol cytochrome C oxidoreductase</fullName>
    </submittedName>
</protein>
<dbReference type="EMBL" id="JAUJEA010000016">
    <property type="protein sequence ID" value="MDN5205249.1"/>
    <property type="molecule type" value="Genomic_DNA"/>
</dbReference>
<sequence length="221" mass="25364">MKTLTAYRQNNLPFNILNIIVSFSFLVVWLPLLRALFDGLSYRWGTTYFGIAFNGRGLTMDYLFLILQLIFFAVLFLSFYWFRKRKLFYGLLVVWFIHVFGNLLFDIIKNGDHMFHGDTLNVHVSLSAIIIPLSLIAAVLIILSIWKDMNSNEVSISWSKRNRLLAFIVFGPLPIQAIFFATGKPHNITDQIAVIVAIIQCFAIPFILRPDKKEITASLPS</sequence>
<keyword evidence="3" id="KW-1185">Reference proteome</keyword>
<gene>
    <name evidence="2" type="ORF">QQ008_27950</name>
</gene>